<name>A0A8V5FM59_MELUD</name>
<keyword evidence="3" id="KW-1185">Reference proteome</keyword>
<accession>A0A8V5FM59</accession>
<dbReference type="GO" id="GO:0005829">
    <property type="term" value="C:cytosol"/>
    <property type="evidence" value="ECO:0007669"/>
    <property type="project" value="TreeGrafter"/>
</dbReference>
<evidence type="ECO:0000313" key="2">
    <source>
        <dbReference type="Ensembl" id="ENSMUNP00000025827.1"/>
    </source>
</evidence>
<dbReference type="PANTHER" id="PTHR35663:SF1">
    <property type="entry name" value="TESTIS DEVELOPMENT-RELATED PROTEIN"/>
    <property type="match status" value="1"/>
</dbReference>
<feature type="region of interest" description="Disordered" evidence="1">
    <location>
        <begin position="1"/>
        <end position="29"/>
    </location>
</feature>
<dbReference type="GO" id="GO:0005634">
    <property type="term" value="C:nucleus"/>
    <property type="evidence" value="ECO:0007669"/>
    <property type="project" value="TreeGrafter"/>
</dbReference>
<sequence length="230" mass="25212">MWKLNKSSKVLLDDSPEEEETRSRGPPPAAACAAAAFAAPQNKDQFLHDEVSSSVSQLATKVQGASFRGWKEVTSMFNKDDEQQLLAGCKSPKSKGTNLKLKEEMKSEKKPGFWDSLVIKQNVPSRKPDEIEGWEPPQIAAADSTSDAATALSDYTAWSGWEDETKGSTKYTNLASSGNSSRWSIKSAGKLGECLYIRLYSRLFFESSASAYASACADEMLNCHNVLYCV</sequence>
<dbReference type="Ensembl" id="ENSMUNT00000032485.1">
    <property type="protein sequence ID" value="ENSMUNP00000025827.1"/>
    <property type="gene ID" value="ENSMUNG00000021510.1"/>
</dbReference>
<protein>
    <submittedName>
        <fullName evidence="2">Uncharacterized protein</fullName>
    </submittedName>
</protein>
<reference evidence="2" key="3">
    <citation type="submission" date="2025-09" db="UniProtKB">
        <authorList>
            <consortium name="Ensembl"/>
        </authorList>
    </citation>
    <scope>IDENTIFICATION</scope>
</reference>
<dbReference type="AlphaFoldDB" id="A0A8V5FM59"/>
<dbReference type="Proteomes" id="UP000694405">
    <property type="component" value="Chromosome 3"/>
</dbReference>
<gene>
    <name evidence="2" type="primary">LOC101872092</name>
</gene>
<dbReference type="Pfam" id="PF15683">
    <property type="entry name" value="TDRP"/>
    <property type="match status" value="1"/>
</dbReference>
<reference evidence="2" key="1">
    <citation type="submission" date="2020-03" db="EMBL/GenBank/DDBJ databases">
        <title>Melopsittacus undulatus (budgerigar) genome, bMelUnd1, maternal haplotype with Z.</title>
        <authorList>
            <person name="Gedman G."/>
            <person name="Mountcastle J."/>
            <person name="Haase B."/>
            <person name="Formenti G."/>
            <person name="Wright T."/>
            <person name="Apodaca J."/>
            <person name="Pelan S."/>
            <person name="Chow W."/>
            <person name="Rhie A."/>
            <person name="Howe K."/>
            <person name="Fedrigo O."/>
            <person name="Jarvis E.D."/>
        </authorList>
    </citation>
    <scope>NUCLEOTIDE SEQUENCE [LARGE SCALE GENOMIC DNA]</scope>
</reference>
<evidence type="ECO:0000256" key="1">
    <source>
        <dbReference type="SAM" id="MobiDB-lite"/>
    </source>
</evidence>
<organism evidence="2 3">
    <name type="scientific">Melopsittacus undulatus</name>
    <name type="common">Budgerigar</name>
    <name type="synonym">Psittacus undulatus</name>
    <dbReference type="NCBI Taxonomy" id="13146"/>
    <lineage>
        <taxon>Eukaryota</taxon>
        <taxon>Metazoa</taxon>
        <taxon>Chordata</taxon>
        <taxon>Craniata</taxon>
        <taxon>Vertebrata</taxon>
        <taxon>Euteleostomi</taxon>
        <taxon>Archelosauria</taxon>
        <taxon>Archosauria</taxon>
        <taxon>Dinosauria</taxon>
        <taxon>Saurischia</taxon>
        <taxon>Theropoda</taxon>
        <taxon>Coelurosauria</taxon>
        <taxon>Aves</taxon>
        <taxon>Neognathae</taxon>
        <taxon>Neoaves</taxon>
        <taxon>Telluraves</taxon>
        <taxon>Australaves</taxon>
        <taxon>Psittaciformes</taxon>
        <taxon>Psittaculidae</taxon>
        <taxon>Melopsittacus</taxon>
    </lineage>
</organism>
<dbReference type="PANTHER" id="PTHR35663">
    <property type="entry name" value="TESTIS DEVELOPMENT-RELATED PROTEIN-RELATED"/>
    <property type="match status" value="1"/>
</dbReference>
<dbReference type="InterPro" id="IPR031399">
    <property type="entry name" value="TDRP"/>
</dbReference>
<proteinExistence type="predicted"/>
<dbReference type="GO" id="GO:0007283">
    <property type="term" value="P:spermatogenesis"/>
    <property type="evidence" value="ECO:0007669"/>
    <property type="project" value="InterPro"/>
</dbReference>
<evidence type="ECO:0000313" key="3">
    <source>
        <dbReference type="Proteomes" id="UP000694405"/>
    </source>
</evidence>
<reference evidence="2" key="2">
    <citation type="submission" date="2025-08" db="UniProtKB">
        <authorList>
            <consortium name="Ensembl"/>
        </authorList>
    </citation>
    <scope>IDENTIFICATION</scope>
</reference>